<comment type="caution">
    <text evidence="1">The sequence shown here is derived from an EMBL/GenBank/DDBJ whole genome shotgun (WGS) entry which is preliminary data.</text>
</comment>
<protein>
    <submittedName>
        <fullName evidence="1">Uncharacterized protein</fullName>
    </submittedName>
</protein>
<proteinExistence type="predicted"/>
<accession>A0A8T1QUA7</accession>
<sequence>MTFSKNIYENLLVSIGKHIYENMTRYQVAKQHACKSFGNKVYYPLSNQLVRKVSRHFSINSSVKKLSEPVNLRISTLSFQKSSQTGTLTQLPKYLILPVLCNFNEIYKYLIPTTNSDNCINFMF</sequence>
<reference evidence="1" key="1">
    <citation type="submission" date="2020-12" db="EMBL/GenBank/DDBJ databases">
        <title>WGS assembly of Carya illinoinensis cv. Pawnee.</title>
        <authorList>
            <person name="Platts A."/>
            <person name="Shu S."/>
            <person name="Wright S."/>
            <person name="Barry K."/>
            <person name="Edger P."/>
            <person name="Pires J.C."/>
            <person name="Schmutz J."/>
        </authorList>
    </citation>
    <scope>NUCLEOTIDE SEQUENCE</scope>
    <source>
        <tissue evidence="1">Leaf</tissue>
    </source>
</reference>
<organism evidence="1 2">
    <name type="scientific">Carya illinoinensis</name>
    <name type="common">Pecan</name>
    <dbReference type="NCBI Taxonomy" id="32201"/>
    <lineage>
        <taxon>Eukaryota</taxon>
        <taxon>Viridiplantae</taxon>
        <taxon>Streptophyta</taxon>
        <taxon>Embryophyta</taxon>
        <taxon>Tracheophyta</taxon>
        <taxon>Spermatophyta</taxon>
        <taxon>Magnoliopsida</taxon>
        <taxon>eudicotyledons</taxon>
        <taxon>Gunneridae</taxon>
        <taxon>Pentapetalae</taxon>
        <taxon>rosids</taxon>
        <taxon>fabids</taxon>
        <taxon>Fagales</taxon>
        <taxon>Juglandaceae</taxon>
        <taxon>Carya</taxon>
    </lineage>
</organism>
<dbReference type="AlphaFoldDB" id="A0A8T1QUA7"/>
<gene>
    <name evidence="1" type="ORF">CIPAW_04G097300</name>
</gene>
<evidence type="ECO:0000313" key="1">
    <source>
        <dbReference type="EMBL" id="KAG6657531.1"/>
    </source>
</evidence>
<name>A0A8T1QUA7_CARIL</name>
<dbReference type="Proteomes" id="UP000811609">
    <property type="component" value="Chromosome 4"/>
</dbReference>
<dbReference type="EMBL" id="CM031812">
    <property type="protein sequence ID" value="KAG6657531.1"/>
    <property type="molecule type" value="Genomic_DNA"/>
</dbReference>
<evidence type="ECO:0000313" key="2">
    <source>
        <dbReference type="Proteomes" id="UP000811609"/>
    </source>
</evidence>
<keyword evidence="2" id="KW-1185">Reference proteome</keyword>